<evidence type="ECO:0000256" key="1">
    <source>
        <dbReference type="ARBA" id="ARBA00010982"/>
    </source>
</evidence>
<dbReference type="GO" id="GO:0003988">
    <property type="term" value="F:acetyl-CoA C-acyltransferase activity"/>
    <property type="evidence" value="ECO:0007669"/>
    <property type="project" value="UniProtKB-EC"/>
</dbReference>
<dbReference type="NCBIfam" id="TIGR01930">
    <property type="entry name" value="AcCoA-C-Actrans"/>
    <property type="match status" value="1"/>
</dbReference>
<dbReference type="PIRSF" id="PIRSF000429">
    <property type="entry name" value="Ac-CoA_Ac_transf"/>
    <property type="match status" value="1"/>
</dbReference>
<evidence type="ECO:0000259" key="6">
    <source>
        <dbReference type="Pfam" id="PF02803"/>
    </source>
</evidence>
<dbReference type="Pfam" id="PF00108">
    <property type="entry name" value="Thiolase_N"/>
    <property type="match status" value="1"/>
</dbReference>
<evidence type="ECO:0000259" key="5">
    <source>
        <dbReference type="Pfam" id="PF00108"/>
    </source>
</evidence>
<dbReference type="InterPro" id="IPR020617">
    <property type="entry name" value="Thiolase_C"/>
</dbReference>
<gene>
    <name evidence="7" type="ORF">ACFQPB_10990</name>
</gene>
<proteinExistence type="inferred from homology"/>
<sequence length="398" mass="41749">MANALIIEALRTPRGAAKSSGALHSLTPVELLAGHLRTLREQVAVDPMLVSDAVFGCVTQVGEQGGNIGKVASLLGGWSPYTSAVTINRYCASGLSAVHWAAQQAMTMDTLSIGGGVEMMSRVPMQGDNAPHYTDAELSEAVGFVPPPWTSDLVATRHGFTREQCDDYAALSQARACAAREEVPMPSMRPVSDSNGRLLLAHDENPRAGSTKERLAELKAIFSRGAEALDAWGLANEPGLTHIEHVHTAGNAPCMADGAAAVLLASPAAAERAGLRPRARFVAMADACVPLAQTGAVDATQRALAQAGLTVGDIDLWEVRDSFAAITLHYLQALQIPIDRFNVNGSSIALGHPLGATGAMLISCLLDEMDRRQLRLGVVAITGATGVATASVIERLTH</sequence>
<dbReference type="CDD" id="cd00751">
    <property type="entry name" value="thiolase"/>
    <property type="match status" value="1"/>
</dbReference>
<evidence type="ECO:0000256" key="4">
    <source>
        <dbReference type="RuleBase" id="RU003557"/>
    </source>
</evidence>
<evidence type="ECO:0000256" key="3">
    <source>
        <dbReference type="ARBA" id="ARBA00023315"/>
    </source>
</evidence>
<keyword evidence="8" id="KW-1185">Reference proteome</keyword>
<dbReference type="PANTHER" id="PTHR43365">
    <property type="entry name" value="BLR7806 PROTEIN"/>
    <property type="match status" value="1"/>
</dbReference>
<dbReference type="InterPro" id="IPR020616">
    <property type="entry name" value="Thiolase_N"/>
</dbReference>
<dbReference type="SUPFAM" id="SSF53901">
    <property type="entry name" value="Thiolase-like"/>
    <property type="match status" value="2"/>
</dbReference>
<accession>A0ABW2QJ93</accession>
<reference evidence="8" key="1">
    <citation type="journal article" date="2019" name="Int. J. Syst. Evol. Microbiol.">
        <title>The Global Catalogue of Microorganisms (GCM) 10K type strain sequencing project: providing services to taxonomists for standard genome sequencing and annotation.</title>
        <authorList>
            <consortium name="The Broad Institute Genomics Platform"/>
            <consortium name="The Broad Institute Genome Sequencing Center for Infectious Disease"/>
            <person name="Wu L."/>
            <person name="Ma J."/>
        </authorList>
    </citation>
    <scope>NUCLEOTIDE SEQUENCE [LARGE SCALE GENOMIC DNA]</scope>
    <source>
        <strain evidence="8">CGMCC 1.12371</strain>
    </source>
</reference>
<name>A0ABW2QJ93_9BURK</name>
<dbReference type="Proteomes" id="UP001596501">
    <property type="component" value="Unassembled WGS sequence"/>
</dbReference>
<evidence type="ECO:0000256" key="2">
    <source>
        <dbReference type="ARBA" id="ARBA00022679"/>
    </source>
</evidence>
<dbReference type="InterPro" id="IPR002155">
    <property type="entry name" value="Thiolase"/>
</dbReference>
<comment type="similarity">
    <text evidence="1 4">Belongs to the thiolase-like superfamily. Thiolase family.</text>
</comment>
<dbReference type="PANTHER" id="PTHR43365:SF1">
    <property type="entry name" value="ACETYL-COA C-ACYLTRANSFERASE"/>
    <property type="match status" value="1"/>
</dbReference>
<organism evidence="7 8">
    <name type="scientific">Hydrogenophaga atypica</name>
    <dbReference type="NCBI Taxonomy" id="249409"/>
    <lineage>
        <taxon>Bacteria</taxon>
        <taxon>Pseudomonadati</taxon>
        <taxon>Pseudomonadota</taxon>
        <taxon>Betaproteobacteria</taxon>
        <taxon>Burkholderiales</taxon>
        <taxon>Comamonadaceae</taxon>
        <taxon>Hydrogenophaga</taxon>
    </lineage>
</organism>
<evidence type="ECO:0000313" key="8">
    <source>
        <dbReference type="Proteomes" id="UP001596501"/>
    </source>
</evidence>
<keyword evidence="2 4" id="KW-0808">Transferase</keyword>
<dbReference type="Pfam" id="PF02803">
    <property type="entry name" value="Thiolase_C"/>
    <property type="match status" value="1"/>
</dbReference>
<evidence type="ECO:0000313" key="7">
    <source>
        <dbReference type="EMBL" id="MFC7409386.1"/>
    </source>
</evidence>
<dbReference type="EMBL" id="JBHTCA010000006">
    <property type="protein sequence ID" value="MFC7409386.1"/>
    <property type="molecule type" value="Genomic_DNA"/>
</dbReference>
<keyword evidence="3 4" id="KW-0012">Acyltransferase</keyword>
<dbReference type="Gene3D" id="3.40.47.10">
    <property type="match status" value="2"/>
</dbReference>
<dbReference type="InterPro" id="IPR016039">
    <property type="entry name" value="Thiolase-like"/>
</dbReference>
<comment type="caution">
    <text evidence="7">The sequence shown here is derived from an EMBL/GenBank/DDBJ whole genome shotgun (WGS) entry which is preliminary data.</text>
</comment>
<feature type="domain" description="Thiolase N-terminal" evidence="5">
    <location>
        <begin position="5"/>
        <end position="224"/>
    </location>
</feature>
<protein>
    <submittedName>
        <fullName evidence="7">Acetyl-CoA C-acyltransferase</fullName>
        <ecNumber evidence="7">2.3.1.16</ecNumber>
    </submittedName>
</protein>
<feature type="domain" description="Thiolase C-terminal" evidence="6">
    <location>
        <begin position="276"/>
        <end position="395"/>
    </location>
</feature>
<dbReference type="EC" id="2.3.1.16" evidence="7"/>